<dbReference type="OrthoDB" id="9785808at2"/>
<comment type="similarity">
    <text evidence="1">Belongs to the pseudouridine synthase RluA family.</text>
</comment>
<dbReference type="PANTHER" id="PTHR21600">
    <property type="entry name" value="MITOCHONDRIAL RNA PSEUDOURIDINE SYNTHASE"/>
    <property type="match status" value="1"/>
</dbReference>
<evidence type="ECO:0000259" key="2">
    <source>
        <dbReference type="Pfam" id="PF00849"/>
    </source>
</evidence>
<evidence type="ECO:0000313" key="3">
    <source>
        <dbReference type="EMBL" id="QEA11683.1"/>
    </source>
</evidence>
<proteinExistence type="inferred from homology"/>
<dbReference type="PROSITE" id="PS01129">
    <property type="entry name" value="PSI_RLU"/>
    <property type="match status" value="1"/>
</dbReference>
<dbReference type="Pfam" id="PF00849">
    <property type="entry name" value="PseudoU_synth_2"/>
    <property type="match status" value="1"/>
</dbReference>
<dbReference type="AlphaFoldDB" id="A0A5B8RRP2"/>
<dbReference type="InterPro" id="IPR050188">
    <property type="entry name" value="RluA_PseudoU_synthase"/>
</dbReference>
<dbReference type="SUPFAM" id="SSF55120">
    <property type="entry name" value="Pseudouridine synthase"/>
    <property type="match status" value="1"/>
</dbReference>
<reference evidence="3 4" key="1">
    <citation type="submission" date="2019-07" db="EMBL/GenBank/DDBJ databases">
        <title>Complete genome sequence of Comamonas sp. NLF 7-7 isolated from livestock.</title>
        <authorList>
            <person name="Kim D.H."/>
            <person name="Kim J.G."/>
        </authorList>
    </citation>
    <scope>NUCLEOTIDE SEQUENCE [LARGE SCALE GENOMIC DNA]</scope>
    <source>
        <strain evidence="3 4">NLF 7-7</strain>
    </source>
</reference>
<dbReference type="InterPro" id="IPR006224">
    <property type="entry name" value="PsdUridine_synth_RluA-like_CS"/>
</dbReference>
<keyword evidence="4" id="KW-1185">Reference proteome</keyword>
<dbReference type="GO" id="GO:0003723">
    <property type="term" value="F:RNA binding"/>
    <property type="evidence" value="ECO:0007669"/>
    <property type="project" value="InterPro"/>
</dbReference>
<dbReference type="Gene3D" id="3.30.2350.10">
    <property type="entry name" value="Pseudouridine synthase"/>
    <property type="match status" value="1"/>
</dbReference>
<sequence>MNAAPASAASAANGAIAPAGAPGADTRALAAQAPHCLYADEDLLALAKPAGLLCVPGRGPLKQDALSTRAQRHWPGALVVHRLDQATSGLVLMARHPEAQRRLGMAFAAQAVHKHYQALVHGRPRAAPLAHPRAQGPGWGLIELPLTPDWPRRPLQKVDHAAGKPSQTLWRTLASDAGGTRSRLLLQPLSGRTHQLRLHLAHIGHPIVGDRLYGPPGQADEAPRLLLHAWRLALAHPRTGQWLELACPLPF</sequence>
<protein>
    <submittedName>
        <fullName evidence="3">RluA family pseudouridine synthase</fullName>
    </submittedName>
</protein>
<dbReference type="GO" id="GO:0140098">
    <property type="term" value="F:catalytic activity, acting on RNA"/>
    <property type="evidence" value="ECO:0007669"/>
    <property type="project" value="UniProtKB-ARBA"/>
</dbReference>
<dbReference type="CDD" id="cd02869">
    <property type="entry name" value="PseudoU_synth_RluA_like"/>
    <property type="match status" value="1"/>
</dbReference>
<accession>A0A5B8RRP2</accession>
<feature type="domain" description="Pseudouridine synthase RsuA/RluA-like" evidence="2">
    <location>
        <begin position="43"/>
        <end position="202"/>
    </location>
</feature>
<gene>
    <name evidence="3" type="ORF">FOZ74_00700</name>
</gene>
<dbReference type="EMBL" id="CP042344">
    <property type="protein sequence ID" value="QEA11683.1"/>
    <property type="molecule type" value="Genomic_DNA"/>
</dbReference>
<name>A0A5B8RRP2_9BURK</name>
<evidence type="ECO:0000256" key="1">
    <source>
        <dbReference type="ARBA" id="ARBA00010876"/>
    </source>
</evidence>
<dbReference type="InterPro" id="IPR006145">
    <property type="entry name" value="PsdUridine_synth_RsuA/RluA"/>
</dbReference>
<dbReference type="GO" id="GO:0009982">
    <property type="term" value="F:pseudouridine synthase activity"/>
    <property type="evidence" value="ECO:0007669"/>
    <property type="project" value="InterPro"/>
</dbReference>
<organism evidence="3 4">
    <name type="scientific">Comamonas flocculans</name>
    <dbReference type="NCBI Taxonomy" id="2597701"/>
    <lineage>
        <taxon>Bacteria</taxon>
        <taxon>Pseudomonadati</taxon>
        <taxon>Pseudomonadota</taxon>
        <taxon>Betaproteobacteria</taxon>
        <taxon>Burkholderiales</taxon>
        <taxon>Comamonadaceae</taxon>
        <taxon>Comamonas</taxon>
    </lineage>
</organism>
<evidence type="ECO:0000313" key="4">
    <source>
        <dbReference type="Proteomes" id="UP000321199"/>
    </source>
</evidence>
<dbReference type="Proteomes" id="UP000321199">
    <property type="component" value="Chromosome"/>
</dbReference>
<dbReference type="RefSeq" id="WP_146911204.1">
    <property type="nucleotide sequence ID" value="NZ_CP042344.1"/>
</dbReference>
<dbReference type="GO" id="GO:0000455">
    <property type="term" value="P:enzyme-directed rRNA pseudouridine synthesis"/>
    <property type="evidence" value="ECO:0007669"/>
    <property type="project" value="TreeGrafter"/>
</dbReference>
<dbReference type="PANTHER" id="PTHR21600:SF87">
    <property type="entry name" value="RNA PSEUDOURIDYLATE SYNTHASE DOMAIN-CONTAINING PROTEIN 1"/>
    <property type="match status" value="1"/>
</dbReference>
<dbReference type="InterPro" id="IPR020103">
    <property type="entry name" value="PsdUridine_synth_cat_dom_sf"/>
</dbReference>
<dbReference type="KEGG" id="cof:FOZ74_00700"/>